<evidence type="ECO:0000256" key="1">
    <source>
        <dbReference type="SAM" id="Phobius"/>
    </source>
</evidence>
<dbReference type="Pfam" id="PF05729">
    <property type="entry name" value="NACHT"/>
    <property type="match status" value="1"/>
</dbReference>
<dbReference type="InterPro" id="IPR007111">
    <property type="entry name" value="NACHT_NTPase"/>
</dbReference>
<evidence type="ECO:0000313" key="3">
    <source>
        <dbReference type="EMBL" id="MEB3960695.1"/>
    </source>
</evidence>
<organism evidence="3 4">
    <name type="scientific">Streptomyces kunmingensis</name>
    <dbReference type="NCBI Taxonomy" id="68225"/>
    <lineage>
        <taxon>Bacteria</taxon>
        <taxon>Bacillati</taxon>
        <taxon>Actinomycetota</taxon>
        <taxon>Actinomycetes</taxon>
        <taxon>Kitasatosporales</taxon>
        <taxon>Streptomycetaceae</taxon>
        <taxon>Streptomyces</taxon>
    </lineage>
</organism>
<feature type="transmembrane region" description="Helical" evidence="1">
    <location>
        <begin position="530"/>
        <end position="550"/>
    </location>
</feature>
<keyword evidence="1" id="KW-0812">Transmembrane</keyword>
<keyword evidence="1" id="KW-1133">Transmembrane helix</keyword>
<comment type="caution">
    <text evidence="3">The sequence shown here is derived from an EMBL/GenBank/DDBJ whole genome shotgun (WGS) entry which is preliminary data.</text>
</comment>
<feature type="domain" description="NACHT" evidence="2">
    <location>
        <begin position="143"/>
        <end position="270"/>
    </location>
</feature>
<feature type="transmembrane region" description="Helical" evidence="1">
    <location>
        <begin position="571"/>
        <end position="591"/>
    </location>
</feature>
<protein>
    <submittedName>
        <fullName evidence="3">NACHT domain-containing protein</fullName>
    </submittedName>
</protein>
<keyword evidence="1" id="KW-0472">Membrane</keyword>
<dbReference type="EMBL" id="JAOZYB010000059">
    <property type="protein sequence ID" value="MEB3960695.1"/>
    <property type="molecule type" value="Genomic_DNA"/>
</dbReference>
<dbReference type="InterPro" id="IPR027417">
    <property type="entry name" value="P-loop_NTPase"/>
</dbReference>
<dbReference type="PROSITE" id="PS50837">
    <property type="entry name" value="NACHT"/>
    <property type="match status" value="1"/>
</dbReference>
<name>A0ABU6CA21_9ACTN</name>
<dbReference type="Proteomes" id="UP001352223">
    <property type="component" value="Unassembled WGS sequence"/>
</dbReference>
<feature type="transmembrane region" description="Helical" evidence="1">
    <location>
        <begin position="627"/>
        <end position="650"/>
    </location>
</feature>
<dbReference type="Gene3D" id="3.40.50.300">
    <property type="entry name" value="P-loop containing nucleotide triphosphate hydrolases"/>
    <property type="match status" value="1"/>
</dbReference>
<dbReference type="RefSeq" id="WP_324767832.1">
    <property type="nucleotide sequence ID" value="NZ_BAAATS010000028.1"/>
</dbReference>
<gene>
    <name evidence="3" type="ORF">OKJ48_10645</name>
</gene>
<evidence type="ECO:0000313" key="4">
    <source>
        <dbReference type="Proteomes" id="UP001352223"/>
    </source>
</evidence>
<sequence>MLGIAGALAVTRYSGLGVGATVAALLPTLAPAYLAWAGFRAAHSGTASVPDLARVADDLAQAVRRQWEAEAAIRRMNDPYPLPVAWQAAAPGLVEGWTTLCRLARAWPGGPPGDPAHWPAGADGLRGSGEQIGDVFSRHVPTQRLVVLGEPGTGKTMLLIRLLLELIEQRPDRGRVPVLFSLASWDPMRQELPLWLAQQLRRSHPGLGAPAAPTSVGRGPADLAQALVESRLILPLLDGFDELPPALRTSALERVNRMLSPGQPVVLSSRIAEYRAAFAQHGTVTRLNGAAGIRLLPLAPADAADYLRRDAGGSDTPAARRWDAVVALLGTDSPVGQVLCTPLGLFLARTIYNPRPHPGPPARPTPQPDELCDTTGFPTRAHIDAFLFNALIPAAYAAGPARWSARQAHRTFTFLARHLENNRAGSPDLAWWELHQAFPSRTRRRATGLMCAIALGLPFGVWSALAFGLPAGIEYGLAIGLAGGVASGLAQPPGSPGVRLRWSRSGVTTGVFFGTTLGTAAGLATRVGTGIGTALASGFAVGATFGIRITRPDLTTQVGPIAVLAADRRTFRTILLLGGVLGAVVGLYTGWLAGEAAAGRPQTMAAGFLAGLGIGFAAGVRSGIVAGLAVGTVLGIVFGPVTALVAGIGVGPGIGSGTAEGLAGALGVGFTMTSWGSFAVARTHLALRRQVPRDLMAFLDDAHRQRGVLRQVGTMYQFRHIDLQRHLAQQPWPPSP</sequence>
<keyword evidence="4" id="KW-1185">Reference proteome</keyword>
<evidence type="ECO:0000259" key="2">
    <source>
        <dbReference type="PROSITE" id="PS50837"/>
    </source>
</evidence>
<reference evidence="3 4" key="1">
    <citation type="submission" date="2022-10" db="EMBL/GenBank/DDBJ databases">
        <authorList>
            <person name="Xie J."/>
            <person name="Shen N."/>
        </authorList>
    </citation>
    <scope>NUCLEOTIDE SEQUENCE [LARGE SCALE GENOMIC DNA]</scope>
    <source>
        <strain evidence="3 4">DSM 41681</strain>
    </source>
</reference>
<feature type="transmembrane region" description="Helical" evidence="1">
    <location>
        <begin position="603"/>
        <end position="620"/>
    </location>
</feature>
<accession>A0ABU6CA21</accession>
<feature type="transmembrane region" description="Helical" evidence="1">
    <location>
        <begin position="662"/>
        <end position="681"/>
    </location>
</feature>
<feature type="transmembrane region" description="Helical" evidence="1">
    <location>
        <begin position="446"/>
        <end position="467"/>
    </location>
</feature>
<dbReference type="SUPFAM" id="SSF52540">
    <property type="entry name" value="P-loop containing nucleoside triphosphate hydrolases"/>
    <property type="match status" value="1"/>
</dbReference>
<proteinExistence type="predicted"/>